<evidence type="ECO:0000313" key="4">
    <source>
        <dbReference type="Proteomes" id="UP000266089"/>
    </source>
</evidence>
<dbReference type="PANTHER" id="PTHR43592">
    <property type="entry name" value="CAAX AMINO TERMINAL PROTEASE"/>
    <property type="match status" value="1"/>
</dbReference>
<comment type="caution">
    <text evidence="3">The sequence shown here is derived from an EMBL/GenBank/DDBJ whole genome shotgun (WGS) entry which is preliminary data.</text>
</comment>
<dbReference type="GO" id="GO:0004175">
    <property type="term" value="F:endopeptidase activity"/>
    <property type="evidence" value="ECO:0007669"/>
    <property type="project" value="UniProtKB-ARBA"/>
</dbReference>
<dbReference type="PANTHER" id="PTHR43592:SF15">
    <property type="entry name" value="CAAX AMINO TERMINAL PROTEASE FAMILY PROTEIN"/>
    <property type="match status" value="1"/>
</dbReference>
<dbReference type="GO" id="GO:0006508">
    <property type="term" value="P:proteolysis"/>
    <property type="evidence" value="ECO:0007669"/>
    <property type="project" value="UniProtKB-KW"/>
</dbReference>
<sequence length="186" mass="20573">MFRFFMLIQLGLMLVGSIWMGLAGYPIVKNPDPLRDSLVFLLLFLGLMGLERLFSLLFPQSFRAAEALHGQLGTLMRAQGMNHHQALLLAVASGVGEELFFRGALQNALWGGWLGVFLQALVFTALHPVPDRRAWSYPLFIFLGGLGFGTAYLLTGSLIPGILAHYLHNARGFYQLLDQPKADGQI</sequence>
<evidence type="ECO:0000313" key="3">
    <source>
        <dbReference type="EMBL" id="RIH74298.1"/>
    </source>
</evidence>
<keyword evidence="1" id="KW-0812">Transmembrane</keyword>
<evidence type="ECO:0000256" key="1">
    <source>
        <dbReference type="SAM" id="Phobius"/>
    </source>
</evidence>
<keyword evidence="1" id="KW-0472">Membrane</keyword>
<feature type="domain" description="CAAX prenyl protease 2/Lysostaphin resistance protein A-like" evidence="2">
    <location>
        <begin position="85"/>
        <end position="170"/>
    </location>
</feature>
<dbReference type="InterPro" id="IPR003675">
    <property type="entry name" value="Rce1/LyrA-like_dom"/>
</dbReference>
<dbReference type="GO" id="GO:0080120">
    <property type="term" value="P:CAAX-box protein maturation"/>
    <property type="evidence" value="ECO:0007669"/>
    <property type="project" value="UniProtKB-ARBA"/>
</dbReference>
<dbReference type="AlphaFoldDB" id="A0A399DT44"/>
<proteinExistence type="predicted"/>
<feature type="transmembrane region" description="Helical" evidence="1">
    <location>
        <begin position="108"/>
        <end position="127"/>
    </location>
</feature>
<keyword evidence="1" id="KW-1133">Transmembrane helix</keyword>
<dbReference type="Proteomes" id="UP000266089">
    <property type="component" value="Unassembled WGS sequence"/>
</dbReference>
<reference evidence="3 4" key="1">
    <citation type="submission" date="2018-08" db="EMBL/GenBank/DDBJ databases">
        <title>Meiothermus cateniformans JCM 15151 genome sequencing project.</title>
        <authorList>
            <person name="Da Costa M.S."/>
            <person name="Albuquerque L."/>
            <person name="Raposo P."/>
            <person name="Froufe H.J.C."/>
            <person name="Barroso C.S."/>
            <person name="Egas C."/>
        </authorList>
    </citation>
    <scope>NUCLEOTIDE SEQUENCE [LARGE SCALE GENOMIC DNA]</scope>
    <source>
        <strain evidence="3 4">JCM 15151</strain>
    </source>
</reference>
<feature type="transmembrane region" description="Helical" evidence="1">
    <location>
        <begin position="39"/>
        <end position="58"/>
    </location>
</feature>
<dbReference type="EMBL" id="QWKX01000127">
    <property type="protein sequence ID" value="RIH74298.1"/>
    <property type="molecule type" value="Genomic_DNA"/>
</dbReference>
<feature type="transmembrane region" description="Helical" evidence="1">
    <location>
        <begin position="139"/>
        <end position="167"/>
    </location>
</feature>
<accession>A0A399DT44</accession>
<dbReference type="RefSeq" id="WP_027886811.1">
    <property type="nucleotide sequence ID" value="NZ_JBHSXZ010000060.1"/>
</dbReference>
<gene>
    <name evidence="3" type="ORF">Mcate_02768</name>
</gene>
<name>A0A399DT44_9DEIN</name>
<protein>
    <submittedName>
        <fullName evidence="3">CAAX protease self-immunity</fullName>
    </submittedName>
</protein>
<organism evidence="3 4">
    <name type="scientific">Meiothermus taiwanensis</name>
    <dbReference type="NCBI Taxonomy" id="172827"/>
    <lineage>
        <taxon>Bacteria</taxon>
        <taxon>Thermotogati</taxon>
        <taxon>Deinococcota</taxon>
        <taxon>Deinococci</taxon>
        <taxon>Thermales</taxon>
        <taxon>Thermaceae</taxon>
        <taxon>Meiothermus</taxon>
    </lineage>
</organism>
<keyword evidence="3" id="KW-0645">Protease</keyword>
<evidence type="ECO:0000259" key="2">
    <source>
        <dbReference type="Pfam" id="PF02517"/>
    </source>
</evidence>
<dbReference type="Pfam" id="PF02517">
    <property type="entry name" value="Rce1-like"/>
    <property type="match status" value="1"/>
</dbReference>
<keyword evidence="3" id="KW-0378">Hydrolase</keyword>
<dbReference type="OrthoDB" id="158986at2"/>